<dbReference type="EMBL" id="JAXQNO010000004">
    <property type="protein sequence ID" value="KAK4799875.1"/>
    <property type="molecule type" value="Genomic_DNA"/>
</dbReference>
<dbReference type="PANTHER" id="PTHR45613:SF9">
    <property type="entry name" value="MITOCHONDRIAL GROUP I INTRON SPLICING FACTOR CCM1"/>
    <property type="match status" value="1"/>
</dbReference>
<sequence length="92" mass="10722">MYIRALCRNGKLEEAQQIMNKIGEKHEKLNGYVYGSIVHGLLQRGQLEDAVHKVEEMKRAGITPMVHVYTSLIIHFFKEKQIRKALEILEKM</sequence>
<gene>
    <name evidence="3" type="ORF">SAY86_025240</name>
</gene>
<feature type="repeat" description="PPR" evidence="2">
    <location>
        <begin position="30"/>
        <end position="64"/>
    </location>
</feature>
<dbReference type="NCBIfam" id="TIGR00756">
    <property type="entry name" value="PPR"/>
    <property type="match status" value="2"/>
</dbReference>
<dbReference type="PANTHER" id="PTHR45613">
    <property type="entry name" value="PENTATRICOPEPTIDE REPEAT-CONTAINING PROTEIN"/>
    <property type="match status" value="1"/>
</dbReference>
<evidence type="ECO:0000256" key="1">
    <source>
        <dbReference type="ARBA" id="ARBA00022737"/>
    </source>
</evidence>
<comment type="caution">
    <text evidence="3">The sequence shown here is derived from an EMBL/GenBank/DDBJ whole genome shotgun (WGS) entry which is preliminary data.</text>
</comment>
<dbReference type="PROSITE" id="PS51375">
    <property type="entry name" value="PPR"/>
    <property type="match status" value="1"/>
</dbReference>
<dbReference type="AlphaFoldDB" id="A0AAN7M5W7"/>
<dbReference type="Gene3D" id="1.25.40.10">
    <property type="entry name" value="Tetratricopeptide repeat domain"/>
    <property type="match status" value="1"/>
</dbReference>
<dbReference type="Proteomes" id="UP001346149">
    <property type="component" value="Unassembled WGS sequence"/>
</dbReference>
<evidence type="ECO:0000313" key="3">
    <source>
        <dbReference type="EMBL" id="KAK4799875.1"/>
    </source>
</evidence>
<keyword evidence="1" id="KW-0677">Repeat</keyword>
<reference evidence="3 4" key="1">
    <citation type="journal article" date="2023" name="Hortic Res">
        <title>Pangenome of water caltrop reveals structural variations and asymmetric subgenome divergence after allopolyploidization.</title>
        <authorList>
            <person name="Zhang X."/>
            <person name="Chen Y."/>
            <person name="Wang L."/>
            <person name="Yuan Y."/>
            <person name="Fang M."/>
            <person name="Shi L."/>
            <person name="Lu R."/>
            <person name="Comes H.P."/>
            <person name="Ma Y."/>
            <person name="Chen Y."/>
            <person name="Huang G."/>
            <person name="Zhou Y."/>
            <person name="Zheng Z."/>
            <person name="Qiu Y."/>
        </authorList>
    </citation>
    <scope>NUCLEOTIDE SEQUENCE [LARGE SCALE GENOMIC DNA]</scope>
    <source>
        <strain evidence="3">F231</strain>
    </source>
</reference>
<protein>
    <recommendedName>
        <fullName evidence="5">Pentatricopeptide repeat-containing protein</fullName>
    </recommendedName>
</protein>
<organism evidence="3 4">
    <name type="scientific">Trapa natans</name>
    <name type="common">Water chestnut</name>
    <dbReference type="NCBI Taxonomy" id="22666"/>
    <lineage>
        <taxon>Eukaryota</taxon>
        <taxon>Viridiplantae</taxon>
        <taxon>Streptophyta</taxon>
        <taxon>Embryophyta</taxon>
        <taxon>Tracheophyta</taxon>
        <taxon>Spermatophyta</taxon>
        <taxon>Magnoliopsida</taxon>
        <taxon>eudicotyledons</taxon>
        <taxon>Gunneridae</taxon>
        <taxon>Pentapetalae</taxon>
        <taxon>rosids</taxon>
        <taxon>malvids</taxon>
        <taxon>Myrtales</taxon>
        <taxon>Lythraceae</taxon>
        <taxon>Trapa</taxon>
    </lineage>
</organism>
<keyword evidence="4" id="KW-1185">Reference proteome</keyword>
<dbReference type="InterPro" id="IPR002885">
    <property type="entry name" value="PPR_rpt"/>
</dbReference>
<evidence type="ECO:0000313" key="4">
    <source>
        <dbReference type="Proteomes" id="UP001346149"/>
    </source>
</evidence>
<evidence type="ECO:0000256" key="2">
    <source>
        <dbReference type="PROSITE-ProRule" id="PRU00708"/>
    </source>
</evidence>
<dbReference type="InterPro" id="IPR011990">
    <property type="entry name" value="TPR-like_helical_dom_sf"/>
</dbReference>
<evidence type="ECO:0008006" key="5">
    <source>
        <dbReference type="Google" id="ProtNLM"/>
    </source>
</evidence>
<proteinExistence type="predicted"/>
<dbReference type="Pfam" id="PF01535">
    <property type="entry name" value="PPR"/>
    <property type="match status" value="1"/>
</dbReference>
<accession>A0AAN7M5W7</accession>
<dbReference type="Pfam" id="PF13812">
    <property type="entry name" value="PPR_3"/>
    <property type="match status" value="1"/>
</dbReference>
<name>A0AAN7M5W7_TRANT</name>